<accession>A0A4E0RCD7</accession>
<comment type="caution">
    <text evidence="2">The sequence shown here is derived from an EMBL/GenBank/DDBJ whole genome shotgun (WGS) entry which is preliminary data.</text>
</comment>
<dbReference type="Proteomes" id="UP000230066">
    <property type="component" value="Unassembled WGS sequence"/>
</dbReference>
<keyword evidence="3" id="KW-1185">Reference proteome</keyword>
<evidence type="ECO:0000313" key="2">
    <source>
        <dbReference type="EMBL" id="THD24215.1"/>
    </source>
</evidence>
<feature type="compositionally biased region" description="Basic and acidic residues" evidence="1">
    <location>
        <begin position="524"/>
        <end position="541"/>
    </location>
</feature>
<feature type="region of interest" description="Disordered" evidence="1">
    <location>
        <begin position="524"/>
        <end position="545"/>
    </location>
</feature>
<dbReference type="AlphaFoldDB" id="A0A4E0RCD7"/>
<dbReference type="EMBL" id="JXXN02001720">
    <property type="protein sequence ID" value="THD24215.1"/>
    <property type="molecule type" value="Genomic_DNA"/>
</dbReference>
<name>A0A4E0RCD7_FASHE</name>
<organism evidence="2 3">
    <name type="scientific">Fasciola hepatica</name>
    <name type="common">Liver fluke</name>
    <dbReference type="NCBI Taxonomy" id="6192"/>
    <lineage>
        <taxon>Eukaryota</taxon>
        <taxon>Metazoa</taxon>
        <taxon>Spiralia</taxon>
        <taxon>Lophotrochozoa</taxon>
        <taxon>Platyhelminthes</taxon>
        <taxon>Trematoda</taxon>
        <taxon>Digenea</taxon>
        <taxon>Plagiorchiida</taxon>
        <taxon>Echinostomata</taxon>
        <taxon>Echinostomatoidea</taxon>
        <taxon>Fasciolidae</taxon>
        <taxon>Fasciola</taxon>
    </lineage>
</organism>
<reference evidence="2" key="1">
    <citation type="submission" date="2019-03" db="EMBL/GenBank/DDBJ databases">
        <title>Improved annotation for the trematode Fasciola hepatica.</title>
        <authorList>
            <person name="Choi Y.-J."/>
            <person name="Martin J."/>
            <person name="Mitreva M."/>
        </authorList>
    </citation>
    <scope>NUCLEOTIDE SEQUENCE [LARGE SCALE GENOMIC DNA]</scope>
</reference>
<evidence type="ECO:0000256" key="1">
    <source>
        <dbReference type="SAM" id="MobiDB-lite"/>
    </source>
</evidence>
<sequence>MPTSKTAHWARQLSSVRLQLYRAHRMARYYDERSAIRHALYHYQTMQLTSNEDDLHSLKHVPLSSAISERLTLLLYTVDCSQALHLIEQIRSFYPNTRIHMGVESSMDERCTALPDTDWIWNVRDTNQMWFLLASRVTTDLVFVGRNLVDFSAESGLKSLLYSYDILEADIIGGAIRLEPEGKWFAGCYKTSIRNHVLHFQPGHDLSEPPCAYCDYIASPFLIKRDLFLFGLKLNATMSGILPHVHLMLQLNYGQPIRNRATRILSCVDIMFHVAGKIYRNRGHGISEISRSNWMPIAKLWSLNQITVPGPRFHRWTCREVEFRCDEITRPGQYLIPPCCEEERKECIRWFFRKTESLNISVALFHSDTVRTIIQLMGTTLPWSNLPVLGWDASSYTTTELLLNSYNEESSNCRIKPVSKEKLRVDLCDPIPVQLCEHHWLYSSSVNAYLIGYRKYTPDRLPALINSTRVNLYGFWMITYWNPGAELLNRYKTDLFDLYDHNASDHLLGTADLNAAGATTKNKGETQLKSMPHDRLSHQNNREVTGSPIHRPSTCYILPRGNIQFDPFII</sequence>
<evidence type="ECO:0000313" key="3">
    <source>
        <dbReference type="Proteomes" id="UP000230066"/>
    </source>
</evidence>
<gene>
    <name evidence="2" type="ORF">D915_005021</name>
</gene>
<protein>
    <submittedName>
        <fullName evidence="2">Uncharacterized protein</fullName>
    </submittedName>
</protein>
<proteinExistence type="predicted"/>